<feature type="compositionally biased region" description="Basic and acidic residues" evidence="1">
    <location>
        <begin position="211"/>
        <end position="226"/>
    </location>
</feature>
<sequence length="552" mass="60441">MFVDSASLLLTSTMTRPLPVESSDDEGSPPLQPVKTKPRQSRDDVSGNQTFSNRTRGHDQRRPSGKQDQTDKENLDATRKKMEKAAKEYEKAKRQLSKQSKTSPPPSHDDDGPESEDQLSDADNTISFQSSIKALAPLPREAPRPAGVICQPRKKANAPPGFSSRTFLSLPEAPASGAASDDPEPTSPILDDMHLDSDDLPPGNGPADTPDFGRAERDRHSHRDSNKASSSSTDRGRSTTGNSGSAGSGKRPQASSPAPPPPAKRKRQDPQFAEGYIAIARAKPKAADYEPVVNALLIRAMAEYSMLILTLNAFPDIALQMVWAKQCFSNACHAANERFKINTRIIKLITKRGSHIRSQIVAAVRALFANHYKFKSTSTTPAAIKYNRDLSDKLIEGAAFHYKDVNASTGYAQNIILSYVRKAVVFKTKTSLGAIFASHFTPYPLPTLALDSTTATVNGPPADSWPREFKEKHLAGKYTTHLTDIRNWADMNKTVVDNLRLKWYTRAFRTLAGPSLDVSTNISDTRAEALRDELAGRTGLTDSETEEVDAEE</sequence>
<comment type="caution">
    <text evidence="3">The sequence shown here is derived from an EMBL/GenBank/DDBJ whole genome shotgun (WGS) entry which is preliminary data.</text>
</comment>
<gene>
    <name evidence="3" type="ORF">MVEN_01712400</name>
</gene>
<organism evidence="3 4">
    <name type="scientific">Mycena venus</name>
    <dbReference type="NCBI Taxonomy" id="2733690"/>
    <lineage>
        <taxon>Eukaryota</taxon>
        <taxon>Fungi</taxon>
        <taxon>Dikarya</taxon>
        <taxon>Basidiomycota</taxon>
        <taxon>Agaricomycotina</taxon>
        <taxon>Agaricomycetes</taxon>
        <taxon>Agaricomycetidae</taxon>
        <taxon>Agaricales</taxon>
        <taxon>Marasmiineae</taxon>
        <taxon>Mycenaceae</taxon>
        <taxon>Mycena</taxon>
    </lineage>
</organism>
<reference evidence="3" key="1">
    <citation type="submission" date="2020-05" db="EMBL/GenBank/DDBJ databases">
        <title>Mycena genomes resolve the evolution of fungal bioluminescence.</title>
        <authorList>
            <person name="Tsai I.J."/>
        </authorList>
    </citation>
    <scope>NUCLEOTIDE SEQUENCE</scope>
    <source>
        <strain evidence="3">CCC161011</strain>
    </source>
</reference>
<dbReference type="EMBL" id="JACAZI010000015">
    <property type="protein sequence ID" value="KAF7344217.1"/>
    <property type="molecule type" value="Genomic_DNA"/>
</dbReference>
<feature type="compositionally biased region" description="Acidic residues" evidence="1">
    <location>
        <begin position="111"/>
        <end position="120"/>
    </location>
</feature>
<dbReference type="InterPro" id="IPR045341">
    <property type="entry name" value="DUF6532"/>
</dbReference>
<feature type="compositionally biased region" description="Low complexity" evidence="1">
    <location>
        <begin position="228"/>
        <end position="256"/>
    </location>
</feature>
<feature type="region of interest" description="Disordered" evidence="1">
    <location>
        <begin position="1"/>
        <end position="269"/>
    </location>
</feature>
<dbReference type="Pfam" id="PF20149">
    <property type="entry name" value="DUF6532"/>
    <property type="match status" value="1"/>
</dbReference>
<proteinExistence type="predicted"/>
<evidence type="ECO:0000259" key="2">
    <source>
        <dbReference type="Pfam" id="PF20149"/>
    </source>
</evidence>
<name>A0A8H7CQ75_9AGAR</name>
<dbReference type="Proteomes" id="UP000620124">
    <property type="component" value="Unassembled WGS sequence"/>
</dbReference>
<evidence type="ECO:0000256" key="1">
    <source>
        <dbReference type="SAM" id="MobiDB-lite"/>
    </source>
</evidence>
<keyword evidence="4" id="KW-1185">Reference proteome</keyword>
<protein>
    <recommendedName>
        <fullName evidence="2">DUF6532 domain-containing protein</fullName>
    </recommendedName>
</protein>
<dbReference type="OrthoDB" id="3268768at2759"/>
<feature type="compositionally biased region" description="Polar residues" evidence="1">
    <location>
        <begin position="121"/>
        <end position="132"/>
    </location>
</feature>
<dbReference type="AlphaFoldDB" id="A0A8H7CQ75"/>
<evidence type="ECO:0000313" key="4">
    <source>
        <dbReference type="Proteomes" id="UP000620124"/>
    </source>
</evidence>
<evidence type="ECO:0000313" key="3">
    <source>
        <dbReference type="EMBL" id="KAF7344217.1"/>
    </source>
</evidence>
<feature type="domain" description="DUF6532" evidence="2">
    <location>
        <begin position="299"/>
        <end position="488"/>
    </location>
</feature>
<feature type="compositionally biased region" description="Acidic residues" evidence="1">
    <location>
        <begin position="543"/>
        <end position="552"/>
    </location>
</feature>
<feature type="region of interest" description="Disordered" evidence="1">
    <location>
        <begin position="532"/>
        <end position="552"/>
    </location>
</feature>
<feature type="compositionally biased region" description="Basic and acidic residues" evidence="1">
    <location>
        <begin position="68"/>
        <end position="93"/>
    </location>
</feature>
<accession>A0A8H7CQ75</accession>